<dbReference type="EMBL" id="WIGM01001838">
    <property type="protein sequence ID" value="KAF6788159.1"/>
    <property type="molecule type" value="Genomic_DNA"/>
</dbReference>
<dbReference type="AlphaFoldDB" id="A0A8H6MIK3"/>
<accession>A0A8H6MIK3</accession>
<comment type="caution">
    <text evidence="1">The sequence shown here is derived from an EMBL/GenBank/DDBJ whole genome shotgun (WGS) entry which is preliminary data.</text>
</comment>
<evidence type="ECO:0000313" key="2">
    <source>
        <dbReference type="Proteomes" id="UP000639643"/>
    </source>
</evidence>
<gene>
    <name evidence="1" type="ORF">CMUS01_16413</name>
</gene>
<reference evidence="1" key="1">
    <citation type="journal article" date="2020" name="Phytopathology">
        <title>Genome Sequence Resources of Colletotrichum truncatum, C. plurivorum, C. musicola, and C. sojae: Four Species Pathogenic to Soybean (Glycine max).</title>
        <authorList>
            <person name="Rogerio F."/>
            <person name="Boufleur T.R."/>
            <person name="Ciampi-Guillardi M."/>
            <person name="Sukno S.A."/>
            <person name="Thon M.R."/>
            <person name="Massola Junior N.S."/>
            <person name="Baroncelli R."/>
        </authorList>
    </citation>
    <scope>NUCLEOTIDE SEQUENCE</scope>
    <source>
        <strain evidence="1">LFN0074</strain>
    </source>
</reference>
<name>A0A8H6MIK3_9PEZI</name>
<organism evidence="1 2">
    <name type="scientific">Colletotrichum musicola</name>
    <dbReference type="NCBI Taxonomy" id="2175873"/>
    <lineage>
        <taxon>Eukaryota</taxon>
        <taxon>Fungi</taxon>
        <taxon>Dikarya</taxon>
        <taxon>Ascomycota</taxon>
        <taxon>Pezizomycotina</taxon>
        <taxon>Sordariomycetes</taxon>
        <taxon>Hypocreomycetidae</taxon>
        <taxon>Glomerellales</taxon>
        <taxon>Glomerellaceae</taxon>
        <taxon>Colletotrichum</taxon>
        <taxon>Colletotrichum orchidearum species complex</taxon>
    </lineage>
</organism>
<sequence>MATENFTTKPSARFLKDQSENLILEASRRCTFTILLEMSEML</sequence>
<keyword evidence="2" id="KW-1185">Reference proteome</keyword>
<proteinExistence type="predicted"/>
<evidence type="ECO:0000313" key="1">
    <source>
        <dbReference type="EMBL" id="KAF6788159.1"/>
    </source>
</evidence>
<protein>
    <submittedName>
        <fullName evidence="1">Uncharacterized protein</fullName>
    </submittedName>
</protein>
<dbReference type="Proteomes" id="UP000639643">
    <property type="component" value="Unassembled WGS sequence"/>
</dbReference>